<keyword evidence="1" id="KW-1185">Reference proteome</keyword>
<organism evidence="1 2">
    <name type="scientific">Romanomermis culicivorax</name>
    <name type="common">Nematode worm</name>
    <dbReference type="NCBI Taxonomy" id="13658"/>
    <lineage>
        <taxon>Eukaryota</taxon>
        <taxon>Metazoa</taxon>
        <taxon>Ecdysozoa</taxon>
        <taxon>Nematoda</taxon>
        <taxon>Enoplea</taxon>
        <taxon>Dorylaimia</taxon>
        <taxon>Mermithida</taxon>
        <taxon>Mermithoidea</taxon>
        <taxon>Mermithidae</taxon>
        <taxon>Romanomermis</taxon>
    </lineage>
</organism>
<reference evidence="2" key="1">
    <citation type="submission" date="2022-11" db="UniProtKB">
        <authorList>
            <consortium name="WormBaseParasite"/>
        </authorList>
    </citation>
    <scope>IDENTIFICATION</scope>
</reference>
<accession>A0A915JC05</accession>
<sequence length="71" mass="8082">MFTIVQKQFAKLQQLLKIDLGYFSTTPDINLPQVRILELVKGELSDAIQVMADKQVKEKKVADTARTPHQI</sequence>
<proteinExistence type="predicted"/>
<dbReference type="Proteomes" id="UP000887565">
    <property type="component" value="Unplaced"/>
</dbReference>
<evidence type="ECO:0000313" key="1">
    <source>
        <dbReference type="Proteomes" id="UP000887565"/>
    </source>
</evidence>
<protein>
    <submittedName>
        <fullName evidence="2">Uncharacterized protein</fullName>
    </submittedName>
</protein>
<dbReference type="AlphaFoldDB" id="A0A915JC05"/>
<dbReference type="WBParaSite" id="nRc.2.0.1.t23692-RA">
    <property type="protein sequence ID" value="nRc.2.0.1.t23692-RA"/>
    <property type="gene ID" value="nRc.2.0.1.g23692"/>
</dbReference>
<evidence type="ECO:0000313" key="2">
    <source>
        <dbReference type="WBParaSite" id="nRc.2.0.1.t23692-RA"/>
    </source>
</evidence>
<name>A0A915JC05_ROMCU</name>